<dbReference type="InParanoid" id="A0A6C2YNC7"/>
<dbReference type="RefSeq" id="WP_162657731.1">
    <property type="nucleotide sequence ID" value="NZ_LR593887.1"/>
</dbReference>
<keyword evidence="2" id="KW-0732">Signal</keyword>
<evidence type="ECO:0000313" key="4">
    <source>
        <dbReference type="EMBL" id="VIP02565.1"/>
    </source>
</evidence>
<evidence type="ECO:0000313" key="5">
    <source>
        <dbReference type="Proteomes" id="UP000464378"/>
    </source>
</evidence>
<dbReference type="Gene3D" id="3.40.50.1820">
    <property type="entry name" value="alpha/beta hydrolase"/>
    <property type="match status" value="1"/>
</dbReference>
<protein>
    <recommendedName>
        <fullName evidence="3">BD-FAE-like domain-containing protein</fullName>
    </recommendedName>
</protein>
<dbReference type="EMBL" id="LR593887">
    <property type="protein sequence ID" value="VTS01784.1"/>
    <property type="molecule type" value="Genomic_DNA"/>
</dbReference>
<dbReference type="SUPFAM" id="SSF53474">
    <property type="entry name" value="alpha/beta-Hydrolases"/>
    <property type="match status" value="1"/>
</dbReference>
<dbReference type="Proteomes" id="UP000464378">
    <property type="component" value="Chromosome"/>
</dbReference>
<feature type="chain" id="PRO_5036383885" description="BD-FAE-like domain-containing protein" evidence="2">
    <location>
        <begin position="24"/>
        <end position="301"/>
    </location>
</feature>
<gene>
    <name evidence="4" type="ORF">GMBLW1_13950</name>
</gene>
<dbReference type="InterPro" id="IPR029058">
    <property type="entry name" value="AB_hydrolase_fold"/>
</dbReference>
<dbReference type="EMBL" id="LR586016">
    <property type="protein sequence ID" value="VIP02565.1"/>
    <property type="molecule type" value="Genomic_DNA"/>
</dbReference>
<keyword evidence="5" id="KW-1185">Reference proteome</keyword>
<dbReference type="InterPro" id="IPR050300">
    <property type="entry name" value="GDXG_lipolytic_enzyme"/>
</dbReference>
<dbReference type="AlphaFoldDB" id="A0A6C2YNC7"/>
<evidence type="ECO:0000259" key="3">
    <source>
        <dbReference type="Pfam" id="PF20434"/>
    </source>
</evidence>
<dbReference type="PANTHER" id="PTHR48081">
    <property type="entry name" value="AB HYDROLASE SUPERFAMILY PROTEIN C4A8.06C"/>
    <property type="match status" value="1"/>
</dbReference>
<dbReference type="InterPro" id="IPR049492">
    <property type="entry name" value="BD-FAE-like_dom"/>
</dbReference>
<reference evidence="4" key="1">
    <citation type="submission" date="2019-04" db="EMBL/GenBank/DDBJ databases">
        <authorList>
            <consortium name="Science for Life Laboratories"/>
        </authorList>
    </citation>
    <scope>NUCLEOTIDE SEQUENCE</scope>
    <source>
        <strain evidence="4">MBLW1</strain>
    </source>
</reference>
<sequence>MRLLFSSFLSCGLVLQLVGTLTAADPVELPDLVYASPSGTELRLDFVRPSGDGPFPVVICIHGGGWQFGSRKEYRDLQLNFAKMGIASASVQYRFAPKHRFPAPLDDVRSAMEHLRDSAATLRISPQQMAVLGGSAGGHLALLVAANPPKGITVRAVLNFAGPTDLARFRATPNGDRALKQAIQRDSADLLSDLLGTTDRTAAIYRDASPLAQLTAKMPPVFTIHGKADDIVPFEQAELLHAELKRLGVKQQLFPIPNGNHDVASWSETSRVLSIVAGMEFLKQQLRMIADNPSREVGTSR</sequence>
<proteinExistence type="predicted"/>
<organism evidence="4">
    <name type="scientific">Tuwongella immobilis</name>
    <dbReference type="NCBI Taxonomy" id="692036"/>
    <lineage>
        <taxon>Bacteria</taxon>
        <taxon>Pseudomonadati</taxon>
        <taxon>Planctomycetota</taxon>
        <taxon>Planctomycetia</taxon>
        <taxon>Gemmatales</taxon>
        <taxon>Gemmataceae</taxon>
        <taxon>Tuwongella</taxon>
    </lineage>
</organism>
<keyword evidence="1 4" id="KW-0378">Hydrolase</keyword>
<dbReference type="GO" id="GO:0016787">
    <property type="term" value="F:hydrolase activity"/>
    <property type="evidence" value="ECO:0007669"/>
    <property type="project" value="UniProtKB-KW"/>
</dbReference>
<accession>A0A6C2YNC7</accession>
<dbReference type="Pfam" id="PF20434">
    <property type="entry name" value="BD-FAE"/>
    <property type="match status" value="1"/>
</dbReference>
<evidence type="ECO:0000256" key="2">
    <source>
        <dbReference type="SAM" id="SignalP"/>
    </source>
</evidence>
<name>A0A6C2YNC7_9BACT</name>
<evidence type="ECO:0000256" key="1">
    <source>
        <dbReference type="ARBA" id="ARBA00022801"/>
    </source>
</evidence>
<dbReference type="KEGG" id="tim:GMBLW1_13950"/>
<feature type="domain" description="BD-FAE-like" evidence="3">
    <location>
        <begin position="46"/>
        <end position="244"/>
    </location>
</feature>
<dbReference type="FunCoup" id="A0A6C2YNC7">
    <property type="interactions" value="318"/>
</dbReference>
<feature type="signal peptide" evidence="2">
    <location>
        <begin position="1"/>
        <end position="23"/>
    </location>
</feature>